<dbReference type="Gene3D" id="3.60.15.10">
    <property type="entry name" value="Ribonuclease Z/Hydroxyacylglutathione hydrolase-like"/>
    <property type="match status" value="1"/>
</dbReference>
<evidence type="ECO:0000256" key="2">
    <source>
        <dbReference type="ARBA" id="ARBA00007749"/>
    </source>
</evidence>
<reference evidence="7" key="1">
    <citation type="submission" date="2019-05" db="EMBL/GenBank/DDBJ databases">
        <authorList>
            <person name="Piombo E."/>
        </authorList>
    </citation>
    <scope>NUCLEOTIDE SEQUENCE</scope>
    <source>
        <strain evidence="7">C2S</strain>
    </source>
</reference>
<dbReference type="Pfam" id="PF00753">
    <property type="entry name" value="Lactamase_B"/>
    <property type="match status" value="1"/>
</dbReference>
<dbReference type="CDD" id="cd07729">
    <property type="entry name" value="AHL_lactonase_MBL-fold"/>
    <property type="match status" value="1"/>
</dbReference>
<dbReference type="Proteomes" id="UP000760494">
    <property type="component" value="Unassembled WGS sequence"/>
</dbReference>
<gene>
    <name evidence="7" type="ORF">C2S_12852</name>
</gene>
<dbReference type="GO" id="GO:0016787">
    <property type="term" value="F:hydrolase activity"/>
    <property type="evidence" value="ECO:0007669"/>
    <property type="project" value="UniProtKB-KW"/>
</dbReference>
<keyword evidence="4" id="KW-0378">Hydrolase</keyword>
<comment type="caution">
    <text evidence="7">The sequence shown here is derived from an EMBL/GenBank/DDBJ whole genome shotgun (WGS) entry which is preliminary data.</text>
</comment>
<evidence type="ECO:0000256" key="1">
    <source>
        <dbReference type="ARBA" id="ARBA00001947"/>
    </source>
</evidence>
<dbReference type="SUPFAM" id="SSF56281">
    <property type="entry name" value="Metallo-hydrolase/oxidoreductase"/>
    <property type="match status" value="1"/>
</dbReference>
<keyword evidence="5" id="KW-0862">Zinc</keyword>
<comment type="similarity">
    <text evidence="2">Belongs to the metallo-beta-lactamase superfamily.</text>
</comment>
<feature type="domain" description="Metallo-beta-lactamase" evidence="6">
    <location>
        <begin position="52"/>
        <end position="263"/>
    </location>
</feature>
<organism evidence="7 8">
    <name type="scientific">Fusarium fujikuroi</name>
    <name type="common">Bakanae and foot rot disease fungus</name>
    <name type="synonym">Gibberella fujikuroi</name>
    <dbReference type="NCBI Taxonomy" id="5127"/>
    <lineage>
        <taxon>Eukaryota</taxon>
        <taxon>Fungi</taxon>
        <taxon>Dikarya</taxon>
        <taxon>Ascomycota</taxon>
        <taxon>Pezizomycotina</taxon>
        <taxon>Sordariomycetes</taxon>
        <taxon>Hypocreomycetidae</taxon>
        <taxon>Hypocreales</taxon>
        <taxon>Nectriaceae</taxon>
        <taxon>Fusarium</taxon>
        <taxon>Fusarium fujikuroi species complex</taxon>
    </lineage>
</organism>
<proteinExistence type="inferred from homology"/>
<dbReference type="GO" id="GO:0046872">
    <property type="term" value="F:metal ion binding"/>
    <property type="evidence" value="ECO:0007669"/>
    <property type="project" value="UniProtKB-KW"/>
</dbReference>
<name>A0A9Q9S0K8_FUSFU</name>
<evidence type="ECO:0000256" key="4">
    <source>
        <dbReference type="ARBA" id="ARBA00022801"/>
    </source>
</evidence>
<evidence type="ECO:0000256" key="3">
    <source>
        <dbReference type="ARBA" id="ARBA00022723"/>
    </source>
</evidence>
<dbReference type="InterPro" id="IPR036866">
    <property type="entry name" value="RibonucZ/Hydroxyglut_hydro"/>
</dbReference>
<evidence type="ECO:0000256" key="5">
    <source>
        <dbReference type="ARBA" id="ARBA00022833"/>
    </source>
</evidence>
<dbReference type="InterPro" id="IPR051013">
    <property type="entry name" value="MBL_superfamily_lactonases"/>
</dbReference>
<evidence type="ECO:0000313" key="8">
    <source>
        <dbReference type="Proteomes" id="UP000760494"/>
    </source>
</evidence>
<comment type="cofactor">
    <cofactor evidence="1">
        <name>Zn(2+)</name>
        <dbReference type="ChEBI" id="CHEBI:29105"/>
    </cofactor>
</comment>
<dbReference type="AlphaFoldDB" id="A0A9Q9S0K8"/>
<evidence type="ECO:0000259" key="6">
    <source>
        <dbReference type="SMART" id="SM00849"/>
    </source>
</evidence>
<dbReference type="SMART" id="SM00849">
    <property type="entry name" value="Lactamase_B"/>
    <property type="match status" value="1"/>
</dbReference>
<sequence>MQPNYEVAPEGTRMWLLHIGNLVADEGVFLPFVSSPFPKTQTIAQLTRAGKLMISVLIEHPEDGLLLYETGAGKDYPEVWGPQLADIFARGEHSEDMELDAAIKKTGHDIKDVKGVIIGHLHLDHAGGLEYFRGTDVPIYVHEIELKNAFYSVATKIDIGVYLPTYLQFDLNWTPLYGDSILIARGITVHLSPGHTPGLCIMQVNLKESGTWIFTSDLYIVQENYDNLSTQGWLTRDHAAWSQSNQLVHMLQKATGAKVILGHDRDVLMRHKLAPEYYE</sequence>
<evidence type="ECO:0000313" key="7">
    <source>
        <dbReference type="EMBL" id="VTT83754.1"/>
    </source>
</evidence>
<accession>A0A9Q9S0K8</accession>
<keyword evidence="3" id="KW-0479">Metal-binding</keyword>
<protein>
    <recommendedName>
        <fullName evidence="6">Metallo-beta-lactamase domain-containing protein</fullName>
    </recommendedName>
</protein>
<dbReference type="EMBL" id="CABFJX010000421">
    <property type="protein sequence ID" value="VTT83754.1"/>
    <property type="molecule type" value="Genomic_DNA"/>
</dbReference>
<dbReference type="InterPro" id="IPR001279">
    <property type="entry name" value="Metallo-B-lactamas"/>
</dbReference>
<dbReference type="PANTHER" id="PTHR42978">
    <property type="entry name" value="QUORUM-QUENCHING LACTONASE YTNP-RELATED-RELATED"/>
    <property type="match status" value="1"/>
</dbReference>
<dbReference type="PANTHER" id="PTHR42978:SF2">
    <property type="entry name" value="102 KBASES UNSTABLE REGION: FROM 1 TO 119443"/>
    <property type="match status" value="1"/>
</dbReference>